<gene>
    <name evidence="2" type="ORF">COU00_03335</name>
</gene>
<dbReference type="InterPro" id="IPR036388">
    <property type="entry name" value="WH-like_DNA-bd_sf"/>
</dbReference>
<dbReference type="GO" id="GO:0003700">
    <property type="term" value="F:DNA-binding transcription factor activity"/>
    <property type="evidence" value="ECO:0007669"/>
    <property type="project" value="TreeGrafter"/>
</dbReference>
<proteinExistence type="predicted"/>
<dbReference type="Gene3D" id="1.10.10.10">
    <property type="entry name" value="Winged helix-like DNA-binding domain superfamily/Winged helix DNA-binding domain"/>
    <property type="match status" value="1"/>
</dbReference>
<reference evidence="3" key="1">
    <citation type="submission" date="2017-09" db="EMBL/GenBank/DDBJ databases">
        <title>Depth-based differentiation of microbial function through sediment-hosted aquifers and enrichment of novel symbionts in the deep terrestrial subsurface.</title>
        <authorList>
            <person name="Probst A.J."/>
            <person name="Ladd B."/>
            <person name="Jarett J.K."/>
            <person name="Geller-Mcgrath D.E."/>
            <person name="Sieber C.M.K."/>
            <person name="Emerson J.B."/>
            <person name="Anantharaman K."/>
            <person name="Thomas B.C."/>
            <person name="Malmstrom R."/>
            <person name="Stieglmeier M."/>
            <person name="Klingl A."/>
            <person name="Woyke T."/>
            <person name="Ryan C.M."/>
            <person name="Banfield J.F."/>
        </authorList>
    </citation>
    <scope>NUCLEOTIDE SEQUENCE [LARGE SCALE GENOMIC DNA]</scope>
</reference>
<dbReference type="AlphaFoldDB" id="A0A2M6WLG6"/>
<organism evidence="2 3">
    <name type="scientific">Candidatus Falkowbacteria bacterium CG10_big_fil_rev_8_21_14_0_10_43_11</name>
    <dbReference type="NCBI Taxonomy" id="1974568"/>
    <lineage>
        <taxon>Bacteria</taxon>
        <taxon>Candidatus Falkowiibacteriota</taxon>
    </lineage>
</organism>
<dbReference type="NCBIfam" id="TIGR00738">
    <property type="entry name" value="rrf2_super"/>
    <property type="match status" value="1"/>
</dbReference>
<keyword evidence="1" id="KW-0238">DNA-binding</keyword>
<protein>
    <recommendedName>
        <fullName evidence="4">AsnC family transcriptional regulator</fullName>
    </recommendedName>
</protein>
<dbReference type="PROSITE" id="PS51197">
    <property type="entry name" value="HTH_RRF2_2"/>
    <property type="match status" value="1"/>
</dbReference>
<dbReference type="InterPro" id="IPR000944">
    <property type="entry name" value="Tscrpt_reg_Rrf2"/>
</dbReference>
<evidence type="ECO:0000256" key="1">
    <source>
        <dbReference type="ARBA" id="ARBA00023125"/>
    </source>
</evidence>
<dbReference type="InterPro" id="IPR036390">
    <property type="entry name" value="WH_DNA-bd_sf"/>
</dbReference>
<sequence length="144" mass="15978">MTIKKIMFNISTKSDYGFIVMLELARRYQDGLVSLSDIAKRRKLSSGYLVQILQPLLKAKLVISKEGKGGGYKLARRPKEISVLEIIEALEGKMDLVKCLKRGKECCAGFAACDAKNIWGIIASDVKNMLGKKMLAGLLKKIKN</sequence>
<dbReference type="SUPFAM" id="SSF46785">
    <property type="entry name" value="Winged helix' DNA-binding domain"/>
    <property type="match status" value="1"/>
</dbReference>
<name>A0A2M6WLG6_9BACT</name>
<dbReference type="EMBL" id="PFAS01000057">
    <property type="protein sequence ID" value="PIT93633.1"/>
    <property type="molecule type" value="Genomic_DNA"/>
</dbReference>
<dbReference type="GO" id="GO:0005829">
    <property type="term" value="C:cytosol"/>
    <property type="evidence" value="ECO:0007669"/>
    <property type="project" value="TreeGrafter"/>
</dbReference>
<accession>A0A2M6WLG6</accession>
<dbReference type="Pfam" id="PF02082">
    <property type="entry name" value="Rrf2"/>
    <property type="match status" value="1"/>
</dbReference>
<evidence type="ECO:0008006" key="4">
    <source>
        <dbReference type="Google" id="ProtNLM"/>
    </source>
</evidence>
<evidence type="ECO:0000313" key="2">
    <source>
        <dbReference type="EMBL" id="PIT93633.1"/>
    </source>
</evidence>
<comment type="caution">
    <text evidence="2">The sequence shown here is derived from an EMBL/GenBank/DDBJ whole genome shotgun (WGS) entry which is preliminary data.</text>
</comment>
<dbReference type="Proteomes" id="UP000229335">
    <property type="component" value="Unassembled WGS sequence"/>
</dbReference>
<dbReference type="PANTHER" id="PTHR33221">
    <property type="entry name" value="WINGED HELIX-TURN-HELIX TRANSCRIPTIONAL REGULATOR, RRF2 FAMILY"/>
    <property type="match status" value="1"/>
</dbReference>
<dbReference type="PANTHER" id="PTHR33221:SF5">
    <property type="entry name" value="HTH-TYPE TRANSCRIPTIONAL REGULATOR ISCR"/>
    <property type="match status" value="1"/>
</dbReference>
<evidence type="ECO:0000313" key="3">
    <source>
        <dbReference type="Proteomes" id="UP000229335"/>
    </source>
</evidence>
<dbReference type="GO" id="GO:0003677">
    <property type="term" value="F:DNA binding"/>
    <property type="evidence" value="ECO:0007669"/>
    <property type="project" value="UniProtKB-KW"/>
</dbReference>